<dbReference type="EMBL" id="JACHDO010000001">
    <property type="protein sequence ID" value="MBB5490774.1"/>
    <property type="molecule type" value="Genomic_DNA"/>
</dbReference>
<organism evidence="3 4">
    <name type="scientific">Nocardiopsis metallicus</name>
    <dbReference type="NCBI Taxonomy" id="179819"/>
    <lineage>
        <taxon>Bacteria</taxon>
        <taxon>Bacillati</taxon>
        <taxon>Actinomycetota</taxon>
        <taxon>Actinomycetes</taxon>
        <taxon>Streptosporangiales</taxon>
        <taxon>Nocardiopsidaceae</taxon>
        <taxon>Nocardiopsis</taxon>
    </lineage>
</organism>
<keyword evidence="2" id="KW-0812">Transmembrane</keyword>
<keyword evidence="2" id="KW-1133">Transmembrane helix</keyword>
<feature type="transmembrane region" description="Helical" evidence="2">
    <location>
        <begin position="12"/>
        <end position="31"/>
    </location>
</feature>
<comment type="caution">
    <text evidence="3">The sequence shown here is derived from an EMBL/GenBank/DDBJ whole genome shotgun (WGS) entry which is preliminary data.</text>
</comment>
<protein>
    <submittedName>
        <fullName evidence="3">Uncharacterized protein</fullName>
    </submittedName>
</protein>
<dbReference type="Proteomes" id="UP000579647">
    <property type="component" value="Unassembled WGS sequence"/>
</dbReference>
<name>A0A840W464_9ACTN</name>
<accession>A0A840W464</accession>
<dbReference type="AlphaFoldDB" id="A0A840W464"/>
<feature type="transmembrane region" description="Helical" evidence="2">
    <location>
        <begin position="43"/>
        <end position="62"/>
    </location>
</feature>
<evidence type="ECO:0000256" key="1">
    <source>
        <dbReference type="SAM" id="MobiDB-lite"/>
    </source>
</evidence>
<evidence type="ECO:0000313" key="4">
    <source>
        <dbReference type="Proteomes" id="UP000579647"/>
    </source>
</evidence>
<feature type="region of interest" description="Disordered" evidence="1">
    <location>
        <begin position="85"/>
        <end position="107"/>
    </location>
</feature>
<evidence type="ECO:0000256" key="2">
    <source>
        <dbReference type="SAM" id="Phobius"/>
    </source>
</evidence>
<keyword evidence="2" id="KW-0472">Membrane</keyword>
<reference evidence="3 4" key="1">
    <citation type="submission" date="2020-08" db="EMBL/GenBank/DDBJ databases">
        <title>Sequencing the genomes of 1000 actinobacteria strains.</title>
        <authorList>
            <person name="Klenk H.-P."/>
        </authorList>
    </citation>
    <scope>NUCLEOTIDE SEQUENCE [LARGE SCALE GENOMIC DNA]</scope>
    <source>
        <strain evidence="3 4">DSM 44598</strain>
    </source>
</reference>
<gene>
    <name evidence="3" type="ORF">HNR07_001911</name>
</gene>
<feature type="compositionally biased region" description="Low complexity" evidence="1">
    <location>
        <begin position="93"/>
        <end position="107"/>
    </location>
</feature>
<sequence>MRSRTRFQEDEAAQNRITTIGLTMVGAVFLHVGEQDADERMSVFLGTVAATGAAVLAFVMVVEHPRSEPTLELIEEGRVLPGENWPTPNGICSSPSSSRWTRSWALP</sequence>
<evidence type="ECO:0000313" key="3">
    <source>
        <dbReference type="EMBL" id="MBB5490774.1"/>
    </source>
</evidence>
<proteinExistence type="predicted"/>
<dbReference type="RefSeq" id="WP_184364403.1">
    <property type="nucleotide sequence ID" value="NZ_BAAAKM010000086.1"/>
</dbReference>
<keyword evidence="4" id="KW-1185">Reference proteome</keyword>